<dbReference type="SUPFAM" id="SSF53756">
    <property type="entry name" value="UDP-Glycosyltransferase/glycogen phosphorylase"/>
    <property type="match status" value="1"/>
</dbReference>
<evidence type="ECO:0000256" key="1">
    <source>
        <dbReference type="ARBA" id="ARBA00022679"/>
    </source>
</evidence>
<organism evidence="3 4">
    <name type="scientific">Cohnella suwonensis</name>
    <dbReference type="NCBI Taxonomy" id="696072"/>
    <lineage>
        <taxon>Bacteria</taxon>
        <taxon>Bacillati</taxon>
        <taxon>Bacillota</taxon>
        <taxon>Bacilli</taxon>
        <taxon>Bacillales</taxon>
        <taxon>Paenibacillaceae</taxon>
        <taxon>Cohnella</taxon>
    </lineage>
</organism>
<comment type="caution">
    <text evidence="3">The sequence shown here is derived from an EMBL/GenBank/DDBJ whole genome shotgun (WGS) entry which is preliminary data.</text>
</comment>
<dbReference type="Proteomes" id="UP001596105">
    <property type="component" value="Unassembled WGS sequence"/>
</dbReference>
<dbReference type="InterPro" id="IPR001296">
    <property type="entry name" value="Glyco_trans_1"/>
</dbReference>
<dbReference type="EMBL" id="JBHSMH010000021">
    <property type="protein sequence ID" value="MFC5468837.1"/>
    <property type="molecule type" value="Genomic_DNA"/>
</dbReference>
<keyword evidence="1 3" id="KW-0808">Transferase</keyword>
<gene>
    <name evidence="3" type="ORF">ACFPPD_08885</name>
</gene>
<evidence type="ECO:0000313" key="4">
    <source>
        <dbReference type="Proteomes" id="UP001596105"/>
    </source>
</evidence>
<dbReference type="PANTHER" id="PTHR46401:SF2">
    <property type="entry name" value="GLYCOSYLTRANSFERASE WBBK-RELATED"/>
    <property type="match status" value="1"/>
</dbReference>
<accession>A0ABW0LV18</accession>
<name>A0ABW0LV18_9BACL</name>
<dbReference type="Gene3D" id="3.40.50.11090">
    <property type="match status" value="1"/>
</dbReference>
<proteinExistence type="predicted"/>
<evidence type="ECO:0000259" key="2">
    <source>
        <dbReference type="Pfam" id="PF00534"/>
    </source>
</evidence>
<dbReference type="Pfam" id="PF00534">
    <property type="entry name" value="Glycos_transf_1"/>
    <property type="match status" value="1"/>
</dbReference>
<evidence type="ECO:0000313" key="3">
    <source>
        <dbReference type="EMBL" id="MFC5468837.1"/>
    </source>
</evidence>
<dbReference type="CDD" id="cd03801">
    <property type="entry name" value="GT4_PimA-like"/>
    <property type="match status" value="1"/>
</dbReference>
<keyword evidence="3" id="KW-0328">Glycosyltransferase</keyword>
<dbReference type="GO" id="GO:0016757">
    <property type="term" value="F:glycosyltransferase activity"/>
    <property type="evidence" value="ECO:0007669"/>
    <property type="project" value="UniProtKB-KW"/>
</dbReference>
<protein>
    <submittedName>
        <fullName evidence="3">Glycosyltransferase family 4 protein</fullName>
        <ecNumber evidence="3">2.4.-.-</ecNumber>
    </submittedName>
</protein>
<dbReference type="PANTHER" id="PTHR46401">
    <property type="entry name" value="GLYCOSYLTRANSFERASE WBBK-RELATED"/>
    <property type="match status" value="1"/>
</dbReference>
<dbReference type="Gene3D" id="3.40.50.2000">
    <property type="entry name" value="Glycogen Phosphorylase B"/>
    <property type="match status" value="1"/>
</dbReference>
<dbReference type="EC" id="2.4.-.-" evidence="3"/>
<sequence>METAGGCKSLVEIANTMHARGHETEFVIPYSSPVAYEVNCKVTRIPVPVLSKEYIPYGDIVLTNFYATFQPAYEAWPDQCVRFCQGFEPLWVKDKDFAVWTYSNDVPVISSSRWLDNQLFLYTGRRSTAIVPLGMSPYVFHPAEHPRPGHAEKVILYIARDPKLGYQLKGYDDFLKSMEILMQTYNGKFIVDMVCVESNLHLPGIPHRVIGPRTDREMAGLYRSADVFVSTSWYEGFGLPPLEAMACGTPVVTTNSGGVLEYAKHGYNVHMVEPKNPQAIAEGVREVLTQPLLTKKLMKAGKKSALNFTEDRFRQSIVTALEDIHKKRVNKKLGKKRWGFNWM</sequence>
<reference evidence="4" key="1">
    <citation type="journal article" date="2019" name="Int. J. Syst. Evol. Microbiol.">
        <title>The Global Catalogue of Microorganisms (GCM) 10K type strain sequencing project: providing services to taxonomists for standard genome sequencing and annotation.</title>
        <authorList>
            <consortium name="The Broad Institute Genomics Platform"/>
            <consortium name="The Broad Institute Genome Sequencing Center for Infectious Disease"/>
            <person name="Wu L."/>
            <person name="Ma J."/>
        </authorList>
    </citation>
    <scope>NUCLEOTIDE SEQUENCE [LARGE SCALE GENOMIC DNA]</scope>
    <source>
        <strain evidence="4">CCUG 57113</strain>
    </source>
</reference>
<keyword evidence="4" id="KW-1185">Reference proteome</keyword>
<dbReference type="RefSeq" id="WP_209750274.1">
    <property type="nucleotide sequence ID" value="NZ_JBHSMH010000021.1"/>
</dbReference>
<feature type="domain" description="Glycosyl transferase family 1" evidence="2">
    <location>
        <begin position="169"/>
        <end position="303"/>
    </location>
</feature>